<dbReference type="InterPro" id="IPR008274">
    <property type="entry name" value="AldOxase/xan_DH_MoCoBD1"/>
</dbReference>
<keyword evidence="4" id="KW-1185">Reference proteome</keyword>
<keyword evidence="1" id="KW-1133">Transmembrane helix</keyword>
<dbReference type="AlphaFoldDB" id="A0A2S9Q8S3"/>
<organism evidence="3 4">
    <name type="scientific">Labrys okinawensis</name>
    <dbReference type="NCBI Taxonomy" id="346911"/>
    <lineage>
        <taxon>Bacteria</taxon>
        <taxon>Pseudomonadati</taxon>
        <taxon>Pseudomonadota</taxon>
        <taxon>Alphaproteobacteria</taxon>
        <taxon>Hyphomicrobiales</taxon>
        <taxon>Xanthobacteraceae</taxon>
        <taxon>Labrys</taxon>
    </lineage>
</organism>
<evidence type="ECO:0000313" key="3">
    <source>
        <dbReference type="EMBL" id="PRH85756.1"/>
    </source>
</evidence>
<dbReference type="RefSeq" id="WP_105863753.1">
    <property type="nucleotide sequence ID" value="NZ_PUEJ01000007.1"/>
</dbReference>
<gene>
    <name evidence="3" type="ORF">C5L14_19550</name>
</gene>
<dbReference type="Proteomes" id="UP000237682">
    <property type="component" value="Unassembled WGS sequence"/>
</dbReference>
<dbReference type="Pfam" id="PF02738">
    <property type="entry name" value="MoCoBD_1"/>
    <property type="match status" value="1"/>
</dbReference>
<feature type="transmembrane region" description="Helical" evidence="1">
    <location>
        <begin position="36"/>
        <end position="58"/>
    </location>
</feature>
<dbReference type="OrthoDB" id="9767994at2"/>
<dbReference type="PIRSF" id="PIRSF036389">
    <property type="entry name" value="IOR_B"/>
    <property type="match status" value="1"/>
</dbReference>
<dbReference type="Pfam" id="PF20256">
    <property type="entry name" value="MoCoBD_2"/>
    <property type="match status" value="2"/>
</dbReference>
<dbReference type="PANTHER" id="PTHR47495">
    <property type="entry name" value="ALDEHYDE DEHYDROGENASE"/>
    <property type="match status" value="1"/>
</dbReference>
<proteinExistence type="predicted"/>
<dbReference type="SMART" id="SM01008">
    <property type="entry name" value="Ald_Xan_dh_C"/>
    <property type="match status" value="1"/>
</dbReference>
<dbReference type="InterPro" id="IPR000674">
    <property type="entry name" value="Ald_Oxase/Xan_DH_a/b"/>
</dbReference>
<dbReference type="InterPro" id="IPR012368">
    <property type="entry name" value="OxRdtase_Mopterin-bd_su_IorB"/>
</dbReference>
<keyword evidence="1" id="KW-0812">Transmembrane</keyword>
<accession>A0A2S9Q8S3</accession>
<dbReference type="PANTHER" id="PTHR47495:SF2">
    <property type="entry name" value="ALDEHYDE DEHYDROGENASE"/>
    <property type="match status" value="1"/>
</dbReference>
<feature type="domain" description="Aldehyde oxidase/xanthine dehydrogenase a/b hammerhead" evidence="2">
    <location>
        <begin position="238"/>
        <end position="316"/>
    </location>
</feature>
<dbReference type="SUPFAM" id="SSF56003">
    <property type="entry name" value="Molybdenum cofactor-binding domain"/>
    <property type="match status" value="2"/>
</dbReference>
<evidence type="ECO:0000313" key="4">
    <source>
        <dbReference type="Proteomes" id="UP000237682"/>
    </source>
</evidence>
<keyword evidence="1" id="KW-0472">Membrane</keyword>
<evidence type="ECO:0000259" key="2">
    <source>
        <dbReference type="SMART" id="SM01008"/>
    </source>
</evidence>
<comment type="caution">
    <text evidence="3">The sequence shown here is derived from an EMBL/GenBank/DDBJ whole genome shotgun (WGS) entry which is preliminary data.</text>
</comment>
<evidence type="ECO:0000256" key="1">
    <source>
        <dbReference type="SAM" id="Phobius"/>
    </source>
</evidence>
<dbReference type="GO" id="GO:0016491">
    <property type="term" value="F:oxidoreductase activity"/>
    <property type="evidence" value="ECO:0007669"/>
    <property type="project" value="InterPro"/>
</dbReference>
<name>A0A2S9Q8S3_9HYPH</name>
<dbReference type="InterPro" id="IPR037165">
    <property type="entry name" value="AldOxase/xan_DH_Mopterin-bd_sf"/>
</dbReference>
<sequence>MPDGTDTYSRQQRFPEKLTDFSIKKTRQNKELDRRAFLKAGAAIGGGFVLTLALPPLAGSPVAAAEAKDFAPNAFIRIDRQGLVTLVMPMVEMGQGVYTAQAMLLAEELEVGLHQVKLEHAPPDDKLYGNALLGSQATGGSTTIRAFWQPLRQAGAAARTMLVAAAAKRWNVDAAKLTARDGAVVNPASNATLGYGELADEAAAMPVPAPESLKLKDPKDFKLLGTPAKRLDTPDKVVGKAEFGIDVKLPGMKVAAIAISPVFGGKPKSVDDKAVLAVKGVRQVVKTDDAVAVVADHMGAAKKGLAAANITWDDGPNAKVDSAEIVSQLTEASKQPGAVARNEGDTAKALAGAAKKLEAIYQVPFLAHATMEPMNCTVHVRKDGCEVWVGTQVPTMAQAVAAEITGLPKDKVKVYNHLIGGGFGRRLEADGVARAVKVAQQVDGPVKVVWSREEDIQHDMYRPYYFDRMSAGLDAAGKPVAWTHRISGSSILARYYPPAFKDGIDPDAVEAAAEPPYALPNIHVDYVRVEPPGIPTSWWRGVGPTHNVFVVESFMDELAAAAKADPVAYRKELLAHNPRALGVLTLAVEKAGWGQPLPKGRGRGVSVQFAFGSFMSMVAEVETAADGTLKVHRLVCAVDCGLQVNPDTIAAQVEGGAIFGLTAALHGAITLKDGRVEQGNFDTYLPMRIDEVPVIETHLVKSAEAPGGIGETATVAVGPAVANAVFAATGKRVRTLPIDTDALKTG</sequence>
<dbReference type="PROSITE" id="PS51318">
    <property type="entry name" value="TAT"/>
    <property type="match status" value="1"/>
</dbReference>
<reference evidence="3 4" key="1">
    <citation type="submission" date="2018-02" db="EMBL/GenBank/DDBJ databases">
        <title>Whole genome sequencing of endophytic bacterium.</title>
        <authorList>
            <person name="Eedara R."/>
            <person name="Podile A.R."/>
        </authorList>
    </citation>
    <scope>NUCLEOTIDE SEQUENCE [LARGE SCALE GENOMIC DNA]</scope>
    <source>
        <strain evidence="3 4">RP1T</strain>
    </source>
</reference>
<dbReference type="EMBL" id="PUEJ01000007">
    <property type="protein sequence ID" value="PRH85756.1"/>
    <property type="molecule type" value="Genomic_DNA"/>
</dbReference>
<dbReference type="InterPro" id="IPR052516">
    <property type="entry name" value="N-heterocyclic_Hydroxylase"/>
</dbReference>
<dbReference type="InterPro" id="IPR046867">
    <property type="entry name" value="AldOxase/xan_DH_MoCoBD2"/>
</dbReference>
<dbReference type="InterPro" id="IPR006311">
    <property type="entry name" value="TAT_signal"/>
</dbReference>
<protein>
    <submittedName>
        <fullName evidence="3">Aldehyde dehydrogenase</fullName>
    </submittedName>
</protein>
<dbReference type="Gene3D" id="3.30.365.10">
    <property type="entry name" value="Aldehyde oxidase/xanthine dehydrogenase, molybdopterin binding domain"/>
    <property type="match status" value="4"/>
</dbReference>